<dbReference type="NCBIfam" id="NF003197">
    <property type="entry name" value="PRK04169.1-1"/>
    <property type="match status" value="1"/>
</dbReference>
<evidence type="ECO:0000256" key="8">
    <source>
        <dbReference type="ARBA" id="ARBA00048318"/>
    </source>
</evidence>
<dbReference type="InterPro" id="IPR039074">
    <property type="entry name" value="GGGP/HepGP_synthase_I"/>
</dbReference>
<keyword evidence="6 9" id="KW-0594">Phospholipid biosynthesis</keyword>
<keyword evidence="7 9" id="KW-1208">Phospholipid metabolism</keyword>
<comment type="function">
    <text evidence="9">Prenyltransferase that catalyzes in vivo the transfer of the heptaprenyl moiety of heptaprenyl pyrophosphate (HepPP; 35 carbon atoms) to the C3 hydroxyl of sn-glycerol-1-phosphate (G1P), producing heptaprenylglyceryl phosphate (HepGP). This reaction is an ether-bond-formation step in the biosynthesis of archaea-type G1P-based membrane lipids found in Bacillales.</text>
</comment>
<dbReference type="GO" id="GO:0120536">
    <property type="term" value="F:heptaprenylglyceryl phosphate synthase activity"/>
    <property type="evidence" value="ECO:0007669"/>
    <property type="project" value="RHEA"/>
</dbReference>
<comment type="cofactor">
    <cofactor evidence="9">
        <name>Mg(2+)</name>
        <dbReference type="ChEBI" id="CHEBI:18420"/>
    </cofactor>
</comment>
<comment type="catalytic activity">
    <reaction evidence="8 9">
        <text>sn-glycerol 1-phosphate + all-trans-heptaprenyl diphosphate = 3-heptaprenyl-sn-glycero-1-phosphate + diphosphate</text>
        <dbReference type="Rhea" id="RHEA:33495"/>
        <dbReference type="ChEBI" id="CHEBI:33019"/>
        <dbReference type="ChEBI" id="CHEBI:57685"/>
        <dbReference type="ChEBI" id="CHEBI:58206"/>
        <dbReference type="ChEBI" id="CHEBI:64781"/>
        <dbReference type="EC" id="2.5.1.n9"/>
    </reaction>
</comment>
<feature type="binding site" evidence="9">
    <location>
        <position position="55"/>
    </location>
    <ligand>
        <name>Mg(2+)</name>
        <dbReference type="ChEBI" id="CHEBI:18420"/>
    </ligand>
</feature>
<reference evidence="10" key="2">
    <citation type="journal article" date="2010" name="Glycobiology">
        <title>Protein tyrosine O-glycosylation--a rather unexplored prokaryotic glycosylation system.</title>
        <authorList>
            <person name="Zarschler K."/>
            <person name="Janesch B."/>
            <person name="Pabst M."/>
            <person name="Altmann F."/>
            <person name="Messner P."/>
            <person name="Schaeffer C."/>
        </authorList>
    </citation>
    <scope>NUCLEOTIDE SEQUENCE</scope>
    <source>
        <strain evidence="10">CCM 2051</strain>
    </source>
</reference>
<dbReference type="GO" id="GO:0046474">
    <property type="term" value="P:glycerophospholipid biosynthetic process"/>
    <property type="evidence" value="ECO:0007669"/>
    <property type="project" value="UniProtKB-UniRule"/>
</dbReference>
<accession>D6QW72</accession>
<dbReference type="PANTHER" id="PTHR40029:SF2">
    <property type="entry name" value="HEPTAPRENYLGLYCERYL PHOSPHATE SYNTHASE"/>
    <property type="match status" value="1"/>
</dbReference>
<evidence type="ECO:0000256" key="1">
    <source>
        <dbReference type="ARBA" id="ARBA00022516"/>
    </source>
</evidence>
<reference evidence="10" key="1">
    <citation type="journal article" date="2009" name="Appl. Environ. Microbiol.">
        <title>Construction of a gene knockout system for application in Paenibacillus alvei CCM 2051T, exemplified by the S-layer glycan biosynthesis initiation enzyme WsfP.</title>
        <authorList>
            <person name="Zarschler K."/>
            <person name="Janesch B."/>
            <person name="Zayni S."/>
            <person name="Schaffer C."/>
            <person name="Messner P."/>
        </authorList>
    </citation>
    <scope>NUCLEOTIDE SEQUENCE</scope>
    <source>
        <strain evidence="10">CCM 2051</strain>
    </source>
</reference>
<keyword evidence="4 9" id="KW-0460">Magnesium</keyword>
<evidence type="ECO:0000256" key="6">
    <source>
        <dbReference type="ARBA" id="ARBA00023209"/>
    </source>
</evidence>
<evidence type="ECO:0000256" key="5">
    <source>
        <dbReference type="ARBA" id="ARBA00023098"/>
    </source>
</evidence>
<dbReference type="NCBIfam" id="TIGR01768">
    <property type="entry name" value="GGGP-family"/>
    <property type="match status" value="1"/>
</dbReference>
<dbReference type="EMBL" id="HM011508">
    <property type="protein sequence ID" value="ADG29301.1"/>
    <property type="molecule type" value="Genomic_DNA"/>
</dbReference>
<keyword evidence="3 9" id="KW-0479">Metal-binding</keyword>
<proteinExistence type="inferred from homology"/>
<dbReference type="AlphaFoldDB" id="D6QW72"/>
<protein>
    <recommendedName>
        <fullName evidence="9">Heptaprenylglyceryl phosphate synthase</fullName>
        <shortName evidence="9">HepGP synthase</shortName>
        <ecNumber evidence="9">2.5.1.n9</ecNumber>
    </recommendedName>
    <alternativeName>
        <fullName evidence="9">Glycerol-1-phosphate heptaprenyltransferase</fullName>
    </alternativeName>
</protein>
<evidence type="ECO:0000256" key="2">
    <source>
        <dbReference type="ARBA" id="ARBA00022679"/>
    </source>
</evidence>
<dbReference type="CDD" id="cd02812">
    <property type="entry name" value="PcrB_like"/>
    <property type="match status" value="1"/>
</dbReference>
<dbReference type="EC" id="2.5.1.n9" evidence="9"/>
<evidence type="ECO:0000256" key="3">
    <source>
        <dbReference type="ARBA" id="ARBA00022723"/>
    </source>
</evidence>
<keyword evidence="2 9" id="KW-0808">Transferase</keyword>
<feature type="binding site" evidence="9">
    <location>
        <position position="29"/>
    </location>
    <ligand>
        <name>Mg(2+)</name>
        <dbReference type="ChEBI" id="CHEBI:18420"/>
    </ligand>
</feature>
<dbReference type="Gene3D" id="3.20.20.390">
    <property type="entry name" value="FMN-linked oxidoreductases"/>
    <property type="match status" value="1"/>
</dbReference>
<sequence>MHERQTWRKRNVKTPLQPIDDWRHVFKLDPDKEIGDEALDRVCLSGTDAIMVGGSSGVTFENTVDLMSRIRRYELPAVLEVSELDAVVPGFDAYMIPMVLNTKNANWLVGQHREAIQQYGYMIPWDLLIPEGYIILNPDATAAKITEADTQLSPAAAAAYAQAGDRLMRLPVIYAEYSGMFGDMELVKKVKSSLSHAQLFYGGGIRTIEQAQAAAAAANTVVVGNVVYDDLEQPSQLFKR</sequence>
<keyword evidence="1 9" id="KW-0444">Lipid biosynthesis</keyword>
<keyword evidence="5 9" id="KW-0443">Lipid metabolism</keyword>
<dbReference type="HAMAP" id="MF_00112">
    <property type="entry name" value="GGGP_HepGP_synthase"/>
    <property type="match status" value="1"/>
</dbReference>
<name>D6QW72_PAEAL</name>
<dbReference type="InterPro" id="IPR008205">
    <property type="entry name" value="GGGP_HepGP_synthase"/>
</dbReference>
<comment type="pathway">
    <text evidence="9">Membrane lipid metabolism; glycerophospholipid metabolism.</text>
</comment>
<evidence type="ECO:0000313" key="10">
    <source>
        <dbReference type="EMBL" id="ADG29301.1"/>
    </source>
</evidence>
<comment type="similarity">
    <text evidence="9">Belongs to the GGGP/HepGP synthase family.</text>
</comment>
<dbReference type="UniPathway" id="UPA00940"/>
<gene>
    <name evidence="9 10" type="primary">pcrB</name>
</gene>
<dbReference type="NCBIfam" id="NF003199">
    <property type="entry name" value="PRK04169.1-3"/>
    <property type="match status" value="1"/>
</dbReference>
<dbReference type="GO" id="GO:0000287">
    <property type="term" value="F:magnesium ion binding"/>
    <property type="evidence" value="ECO:0007669"/>
    <property type="project" value="UniProtKB-UniRule"/>
</dbReference>
<organism evidence="10">
    <name type="scientific">Paenibacillus alvei</name>
    <name type="common">Bacillus alvei</name>
    <dbReference type="NCBI Taxonomy" id="44250"/>
    <lineage>
        <taxon>Bacteria</taxon>
        <taxon>Bacillati</taxon>
        <taxon>Bacillota</taxon>
        <taxon>Bacilli</taxon>
        <taxon>Bacillales</taxon>
        <taxon>Paenibacillaceae</taxon>
        <taxon>Paenibacillus</taxon>
    </lineage>
</organism>
<dbReference type="SUPFAM" id="SSF51395">
    <property type="entry name" value="FMN-linked oxidoreductases"/>
    <property type="match status" value="1"/>
</dbReference>
<comment type="subunit">
    <text evidence="9">Homodimer.</text>
</comment>
<evidence type="ECO:0000256" key="4">
    <source>
        <dbReference type="ARBA" id="ARBA00022842"/>
    </source>
</evidence>
<evidence type="ECO:0000256" key="9">
    <source>
        <dbReference type="HAMAP-Rule" id="MF_00112"/>
    </source>
</evidence>
<comment type="caution">
    <text evidence="9">Lacks conserved residue(s) required for the propagation of feature annotation.</text>
</comment>
<dbReference type="PANTHER" id="PTHR40029">
    <property type="match status" value="1"/>
</dbReference>
<evidence type="ECO:0000256" key="7">
    <source>
        <dbReference type="ARBA" id="ARBA00023264"/>
    </source>
</evidence>
<dbReference type="InterPro" id="IPR038597">
    <property type="entry name" value="GGGP/HepGP_synthase_sf"/>
</dbReference>
<dbReference type="Pfam" id="PF01884">
    <property type="entry name" value="PcrB"/>
    <property type="match status" value="1"/>
</dbReference>